<evidence type="ECO:0000313" key="2">
    <source>
        <dbReference type="EMBL" id="RRT85771.1"/>
    </source>
</evidence>
<feature type="transmembrane region" description="Helical" evidence="1">
    <location>
        <begin position="34"/>
        <end position="54"/>
    </location>
</feature>
<reference evidence="2 3" key="1">
    <citation type="journal article" date="2014" name="Agronomy (Basel)">
        <title>A Draft Genome Sequence for Ensete ventricosum, the Drought-Tolerant Tree Against Hunger.</title>
        <authorList>
            <person name="Harrison J."/>
            <person name="Moore K.A."/>
            <person name="Paszkiewicz K."/>
            <person name="Jones T."/>
            <person name="Grant M."/>
            <person name="Ambacheew D."/>
            <person name="Muzemil S."/>
            <person name="Studholme D.J."/>
        </authorList>
    </citation>
    <scope>NUCLEOTIDE SEQUENCE [LARGE SCALE GENOMIC DNA]</scope>
</reference>
<dbReference type="AlphaFoldDB" id="A0A427BBA6"/>
<dbReference type="EMBL" id="AMZH03000064">
    <property type="protein sequence ID" value="RRT85771.1"/>
    <property type="molecule type" value="Genomic_DNA"/>
</dbReference>
<dbReference type="Proteomes" id="UP000287651">
    <property type="component" value="Unassembled WGS sequence"/>
</dbReference>
<accession>A0A427BBA6</accession>
<keyword evidence="1" id="KW-0472">Membrane</keyword>
<sequence>MVDTLKVIKEVDPFEVTVYPLFPLFYDRTLGVLITYRVAIFSVSTMIPLLIFVATPPRSCSHLAQTRHYSHSPWPRYHLPPISSSWPSTISLIYHPQPTPSSTPRGLATTLARCPHATNNVKLLHLAPWWPSKERTTAADHPSSADRGT</sequence>
<organism evidence="2 3">
    <name type="scientific">Ensete ventricosum</name>
    <name type="common">Abyssinian banana</name>
    <name type="synonym">Musa ensete</name>
    <dbReference type="NCBI Taxonomy" id="4639"/>
    <lineage>
        <taxon>Eukaryota</taxon>
        <taxon>Viridiplantae</taxon>
        <taxon>Streptophyta</taxon>
        <taxon>Embryophyta</taxon>
        <taxon>Tracheophyta</taxon>
        <taxon>Spermatophyta</taxon>
        <taxon>Magnoliopsida</taxon>
        <taxon>Liliopsida</taxon>
        <taxon>Zingiberales</taxon>
        <taxon>Musaceae</taxon>
        <taxon>Ensete</taxon>
    </lineage>
</organism>
<comment type="caution">
    <text evidence="2">The sequence shown here is derived from an EMBL/GenBank/DDBJ whole genome shotgun (WGS) entry which is preliminary data.</text>
</comment>
<name>A0A427BBA6_ENSVE</name>
<gene>
    <name evidence="2" type="ORF">B296_00000297</name>
</gene>
<evidence type="ECO:0000313" key="3">
    <source>
        <dbReference type="Proteomes" id="UP000287651"/>
    </source>
</evidence>
<keyword evidence="1" id="KW-0812">Transmembrane</keyword>
<evidence type="ECO:0000256" key="1">
    <source>
        <dbReference type="SAM" id="Phobius"/>
    </source>
</evidence>
<proteinExistence type="predicted"/>
<keyword evidence="1" id="KW-1133">Transmembrane helix</keyword>
<protein>
    <submittedName>
        <fullName evidence="2">Uncharacterized protein</fullName>
    </submittedName>
</protein>